<evidence type="ECO:0000256" key="2">
    <source>
        <dbReference type="SAM" id="SignalP"/>
    </source>
</evidence>
<dbReference type="GO" id="GO:0030288">
    <property type="term" value="C:outer membrane-bounded periplasmic space"/>
    <property type="evidence" value="ECO:0007669"/>
    <property type="project" value="TreeGrafter"/>
</dbReference>
<evidence type="ECO:0000313" key="4">
    <source>
        <dbReference type="EMBL" id="MBA2881774.1"/>
    </source>
</evidence>
<evidence type="ECO:0000259" key="3">
    <source>
        <dbReference type="Pfam" id="PF00496"/>
    </source>
</evidence>
<feature type="signal peptide" evidence="2">
    <location>
        <begin position="1"/>
        <end position="29"/>
    </location>
</feature>
<feature type="chain" id="PRO_5030930722" evidence="2">
    <location>
        <begin position="30"/>
        <end position="602"/>
    </location>
</feature>
<reference evidence="4 5" key="1">
    <citation type="submission" date="2020-07" db="EMBL/GenBank/DDBJ databases">
        <title>Genomic Encyclopedia of Type Strains, Phase IV (KMG-IV): sequencing the most valuable type-strain genomes for metagenomic binning, comparative biology and taxonomic classification.</title>
        <authorList>
            <person name="Goeker M."/>
        </authorList>
    </citation>
    <scope>NUCLEOTIDE SEQUENCE [LARGE SCALE GENOMIC DNA]</scope>
    <source>
        <strain evidence="4 5">DSM 17721</strain>
    </source>
</reference>
<sequence>MGNKALTFRFFAAAAAALFWILASSPCPAQTFPKPGWQDRPDPVASQGARQGGEICVFGGQYPKSMNYYTDNNVLSSQLFSLMYDSLLSLHSTGLEYEPGLAAQWEISADKKTFTFHLDPDARWSDGRPVTAGDVAWTYAAIMDPAHMTGSHKVSLERFKPPEIVDKRTIRFSAKSIHWKNLLALGGLNILPKHAFSEKDFNKINFSFPVVSGPYRPGPIREGMSLEMEKRENWWQAGFARNKGKYNFSTLKFRFYAERQNAFEAFKDGKIDLFPVYTSRIWIQETTGDSFLRNHILKQKIHNHKPVGFQGFAMNMRKPPFDDVRVRKAMALLLDRKKMNQTLMYSQYFLHRSYYEDLYSDANPCPNPLIKVDQKQARRLLDKAGWQVNPETGWRQKQGRKLTIRFLSRDAASGKFLSIYAEDLKDAGIDLVIDKKDWAAWARDMDEFNFQMTWAAWGASMFKDPEGMWASDEAHRQGSANITGFSDPEVDRLIKAQKTEFDIEKRHRICRQIDQIVFAAHPYVLLWNIDYTRLLYWHKFGTPATVLSKYGDEMSALTYWWHDPDADALLKEAVKRDLSLPPKAPAIYFDEVFSADAVSTSS</sequence>
<comment type="caution">
    <text evidence="4">The sequence shown here is derived from an EMBL/GenBank/DDBJ whole genome shotgun (WGS) entry which is preliminary data.</text>
</comment>
<dbReference type="PIRSF" id="PIRSF002741">
    <property type="entry name" value="MppA"/>
    <property type="match status" value="1"/>
</dbReference>
<protein>
    <submittedName>
        <fullName evidence="4">Microcin C transport system substrate-binding protein</fullName>
    </submittedName>
</protein>
<dbReference type="SUPFAM" id="SSF53850">
    <property type="entry name" value="Periplasmic binding protein-like II"/>
    <property type="match status" value="1"/>
</dbReference>
<evidence type="ECO:0000313" key="5">
    <source>
        <dbReference type="Proteomes" id="UP000525298"/>
    </source>
</evidence>
<gene>
    <name evidence="4" type="ORF">HNR65_002105</name>
</gene>
<dbReference type="RefSeq" id="WP_181551429.1">
    <property type="nucleotide sequence ID" value="NZ_JACDUS010000005.1"/>
</dbReference>
<dbReference type="PANTHER" id="PTHR30290">
    <property type="entry name" value="PERIPLASMIC BINDING COMPONENT OF ABC TRANSPORTER"/>
    <property type="match status" value="1"/>
</dbReference>
<name>A0A7W0C9Q8_9BACT</name>
<dbReference type="Pfam" id="PF00496">
    <property type="entry name" value="SBP_bac_5"/>
    <property type="match status" value="1"/>
</dbReference>
<dbReference type="GO" id="GO:0043190">
    <property type="term" value="C:ATP-binding cassette (ABC) transporter complex"/>
    <property type="evidence" value="ECO:0007669"/>
    <property type="project" value="InterPro"/>
</dbReference>
<dbReference type="PANTHER" id="PTHR30290:SF64">
    <property type="entry name" value="ABC TRANSPORTER PERIPLASMIC BINDING PROTEIN"/>
    <property type="match status" value="1"/>
</dbReference>
<keyword evidence="1 2" id="KW-0732">Signal</keyword>
<dbReference type="Gene3D" id="3.40.190.10">
    <property type="entry name" value="Periplasmic binding protein-like II"/>
    <property type="match status" value="1"/>
</dbReference>
<feature type="domain" description="Solute-binding protein family 5" evidence="3">
    <location>
        <begin position="96"/>
        <end position="471"/>
    </location>
</feature>
<dbReference type="Proteomes" id="UP000525298">
    <property type="component" value="Unassembled WGS sequence"/>
</dbReference>
<proteinExistence type="predicted"/>
<evidence type="ECO:0000256" key="1">
    <source>
        <dbReference type="ARBA" id="ARBA00022729"/>
    </source>
</evidence>
<dbReference type="EMBL" id="JACDUS010000005">
    <property type="protein sequence ID" value="MBA2881774.1"/>
    <property type="molecule type" value="Genomic_DNA"/>
</dbReference>
<dbReference type="InterPro" id="IPR000914">
    <property type="entry name" value="SBP_5_dom"/>
</dbReference>
<dbReference type="GO" id="GO:0042884">
    <property type="term" value="P:microcin transport"/>
    <property type="evidence" value="ECO:0007669"/>
    <property type="project" value="TreeGrafter"/>
</dbReference>
<dbReference type="GO" id="GO:1904680">
    <property type="term" value="F:peptide transmembrane transporter activity"/>
    <property type="evidence" value="ECO:0007669"/>
    <property type="project" value="TreeGrafter"/>
</dbReference>
<keyword evidence="5" id="KW-1185">Reference proteome</keyword>
<dbReference type="GO" id="GO:0015833">
    <property type="term" value="P:peptide transport"/>
    <property type="evidence" value="ECO:0007669"/>
    <property type="project" value="TreeGrafter"/>
</dbReference>
<accession>A0A7W0C9Q8</accession>
<dbReference type="Gene3D" id="3.10.105.10">
    <property type="entry name" value="Dipeptide-binding Protein, Domain 3"/>
    <property type="match status" value="1"/>
</dbReference>
<organism evidence="4 5">
    <name type="scientific">Desulfosalsimonas propionicica</name>
    <dbReference type="NCBI Taxonomy" id="332175"/>
    <lineage>
        <taxon>Bacteria</taxon>
        <taxon>Pseudomonadati</taxon>
        <taxon>Thermodesulfobacteriota</taxon>
        <taxon>Desulfobacteria</taxon>
        <taxon>Desulfobacterales</taxon>
        <taxon>Desulfosalsimonadaceae</taxon>
        <taxon>Desulfosalsimonas</taxon>
    </lineage>
</organism>
<dbReference type="InterPro" id="IPR030678">
    <property type="entry name" value="Peptide/Ni-bd"/>
</dbReference>
<dbReference type="CDD" id="cd08497">
    <property type="entry name" value="MbnE-like"/>
    <property type="match status" value="1"/>
</dbReference>
<dbReference type="AlphaFoldDB" id="A0A7W0C9Q8"/>
<dbReference type="InterPro" id="IPR039424">
    <property type="entry name" value="SBP_5"/>
</dbReference>